<organism evidence="2 3">
    <name type="scientific">Aspergillus sclerotioniger CBS 115572</name>
    <dbReference type="NCBI Taxonomy" id="1450535"/>
    <lineage>
        <taxon>Eukaryota</taxon>
        <taxon>Fungi</taxon>
        <taxon>Dikarya</taxon>
        <taxon>Ascomycota</taxon>
        <taxon>Pezizomycotina</taxon>
        <taxon>Eurotiomycetes</taxon>
        <taxon>Eurotiomycetidae</taxon>
        <taxon>Eurotiales</taxon>
        <taxon>Aspergillaceae</taxon>
        <taxon>Aspergillus</taxon>
        <taxon>Aspergillus subgen. Circumdati</taxon>
    </lineage>
</organism>
<feature type="signal peptide" evidence="1">
    <location>
        <begin position="1"/>
        <end position="23"/>
    </location>
</feature>
<keyword evidence="3" id="KW-1185">Reference proteome</keyword>
<dbReference type="RefSeq" id="XP_025470135.1">
    <property type="nucleotide sequence ID" value="XM_025615498.1"/>
</dbReference>
<protein>
    <submittedName>
        <fullName evidence="2">Uncharacterized protein</fullName>
    </submittedName>
</protein>
<evidence type="ECO:0000256" key="1">
    <source>
        <dbReference type="SAM" id="SignalP"/>
    </source>
</evidence>
<dbReference type="AlphaFoldDB" id="A0A317X414"/>
<sequence>MRFTIPFTLLLASLALAASPTEADNDVGADAEPAPVDTQYCRKGYDQCINNCRHHHGGNKCYRACWTHYCQ</sequence>
<reference evidence="2 3" key="1">
    <citation type="submission" date="2016-12" db="EMBL/GenBank/DDBJ databases">
        <title>The genomes of Aspergillus section Nigri reveals drivers in fungal speciation.</title>
        <authorList>
            <consortium name="DOE Joint Genome Institute"/>
            <person name="Vesth T.C."/>
            <person name="Nybo J."/>
            <person name="Theobald S."/>
            <person name="Brandl J."/>
            <person name="Frisvad J.C."/>
            <person name="Nielsen K.F."/>
            <person name="Lyhne E.K."/>
            <person name="Kogle M.E."/>
            <person name="Kuo A."/>
            <person name="Riley R."/>
            <person name="Clum A."/>
            <person name="Nolan M."/>
            <person name="Lipzen A."/>
            <person name="Salamov A."/>
            <person name="Henrissat B."/>
            <person name="Wiebenga A."/>
            <person name="De Vries R.P."/>
            <person name="Grigoriev I.V."/>
            <person name="Mortensen U.H."/>
            <person name="Andersen M.R."/>
            <person name="Baker S.E."/>
        </authorList>
    </citation>
    <scope>NUCLEOTIDE SEQUENCE [LARGE SCALE GENOMIC DNA]</scope>
    <source>
        <strain evidence="2 3">CBS 115572</strain>
    </source>
</reference>
<dbReference type="OrthoDB" id="4473549at2759"/>
<dbReference type="EMBL" id="MSFK01000006">
    <property type="protein sequence ID" value="PWY93374.1"/>
    <property type="molecule type" value="Genomic_DNA"/>
</dbReference>
<feature type="chain" id="PRO_5016414720" evidence="1">
    <location>
        <begin position="24"/>
        <end position="71"/>
    </location>
</feature>
<dbReference type="GeneID" id="37117641"/>
<keyword evidence="1" id="KW-0732">Signal</keyword>
<gene>
    <name evidence="2" type="ORF">BO94DRAFT_582764</name>
</gene>
<evidence type="ECO:0000313" key="2">
    <source>
        <dbReference type="EMBL" id="PWY93374.1"/>
    </source>
</evidence>
<proteinExistence type="predicted"/>
<dbReference type="Proteomes" id="UP000246702">
    <property type="component" value="Unassembled WGS sequence"/>
</dbReference>
<name>A0A317X414_9EURO</name>
<comment type="caution">
    <text evidence="2">The sequence shown here is derived from an EMBL/GenBank/DDBJ whole genome shotgun (WGS) entry which is preliminary data.</text>
</comment>
<evidence type="ECO:0000313" key="3">
    <source>
        <dbReference type="Proteomes" id="UP000246702"/>
    </source>
</evidence>
<accession>A0A317X414</accession>